<feature type="compositionally biased region" description="Low complexity" evidence="1">
    <location>
        <begin position="112"/>
        <end position="121"/>
    </location>
</feature>
<evidence type="ECO:0000313" key="3">
    <source>
        <dbReference type="EMBL" id="WVW83314.1"/>
    </source>
</evidence>
<dbReference type="GeneID" id="30213018"/>
<evidence type="ECO:0000313" key="4">
    <source>
        <dbReference type="Proteomes" id="UP000092730"/>
    </source>
</evidence>
<reference evidence="3" key="4">
    <citation type="submission" date="2024-02" db="EMBL/GenBank/DDBJ databases">
        <title>Comparative genomics of Cryptococcus and Kwoniella reveals pathogenesis evolution and contrasting modes of karyotype evolution via chromosome fusion or intercentromeric recombination.</title>
        <authorList>
            <person name="Coelho M.A."/>
            <person name="David-Palma M."/>
            <person name="Shea T."/>
            <person name="Bowers K."/>
            <person name="McGinley-Smith S."/>
            <person name="Mohammad A.W."/>
            <person name="Gnirke A."/>
            <person name="Yurkov A.M."/>
            <person name="Nowrousian M."/>
            <person name="Sun S."/>
            <person name="Cuomo C.A."/>
            <person name="Heitman J."/>
        </authorList>
    </citation>
    <scope>NUCLEOTIDE SEQUENCE</scope>
    <source>
        <strain evidence="3">CBS 10118</strain>
    </source>
</reference>
<dbReference type="OrthoDB" id="2575541at2759"/>
<dbReference type="EMBL" id="CP144543">
    <property type="protein sequence ID" value="WVW83314.1"/>
    <property type="molecule type" value="Genomic_DNA"/>
</dbReference>
<accession>A0A1B9FSW1</accession>
<dbReference type="Proteomes" id="UP000092730">
    <property type="component" value="Chromosome 3"/>
</dbReference>
<keyword evidence="4" id="KW-1185">Reference proteome</keyword>
<evidence type="ECO:0000313" key="2">
    <source>
        <dbReference type="EMBL" id="OCF21840.1"/>
    </source>
</evidence>
<gene>
    <name evidence="2" type="ORF">I302_08619</name>
    <name evidence="3" type="ORF">I302_105333</name>
</gene>
<proteinExistence type="predicted"/>
<reference evidence="2" key="1">
    <citation type="submission" date="2013-07" db="EMBL/GenBank/DDBJ databases">
        <title>The Genome Sequence of Cryptococcus bestiolae CBS10118.</title>
        <authorList>
            <consortium name="The Broad Institute Genome Sequencing Platform"/>
            <person name="Cuomo C."/>
            <person name="Litvintseva A."/>
            <person name="Chen Y."/>
            <person name="Heitman J."/>
            <person name="Sun S."/>
            <person name="Springer D."/>
            <person name="Dromer F."/>
            <person name="Young S.K."/>
            <person name="Zeng Q."/>
            <person name="Gargeya S."/>
            <person name="Fitzgerald M."/>
            <person name="Abouelleil A."/>
            <person name="Alvarado L."/>
            <person name="Berlin A.M."/>
            <person name="Chapman S.B."/>
            <person name="Dewar J."/>
            <person name="Goldberg J."/>
            <person name="Griggs A."/>
            <person name="Gujja S."/>
            <person name="Hansen M."/>
            <person name="Howarth C."/>
            <person name="Imamovic A."/>
            <person name="Larimer J."/>
            <person name="McCowan C."/>
            <person name="Murphy C."/>
            <person name="Pearson M."/>
            <person name="Priest M."/>
            <person name="Roberts A."/>
            <person name="Saif S."/>
            <person name="Shea T."/>
            <person name="Sykes S."/>
            <person name="Wortman J."/>
            <person name="Nusbaum C."/>
            <person name="Birren B."/>
        </authorList>
    </citation>
    <scope>NUCLEOTIDE SEQUENCE [LARGE SCALE GENOMIC DNA]</scope>
    <source>
        <strain evidence="2">CBS 10118</strain>
    </source>
</reference>
<dbReference type="KEGG" id="kbi:30213018"/>
<protein>
    <submittedName>
        <fullName evidence="2">Uncharacterized protein</fullName>
    </submittedName>
</protein>
<organism evidence="2">
    <name type="scientific">Kwoniella bestiolae CBS 10118</name>
    <dbReference type="NCBI Taxonomy" id="1296100"/>
    <lineage>
        <taxon>Eukaryota</taxon>
        <taxon>Fungi</taxon>
        <taxon>Dikarya</taxon>
        <taxon>Basidiomycota</taxon>
        <taxon>Agaricomycotina</taxon>
        <taxon>Tremellomycetes</taxon>
        <taxon>Tremellales</taxon>
        <taxon>Cryptococcaceae</taxon>
        <taxon>Kwoniella</taxon>
    </lineage>
</organism>
<dbReference type="AlphaFoldDB" id="A0A1B9FSW1"/>
<dbReference type="VEuPathDB" id="FungiDB:I302_08619"/>
<reference evidence="3" key="2">
    <citation type="submission" date="2013-07" db="EMBL/GenBank/DDBJ databases">
        <authorList>
            <consortium name="The Broad Institute Genome Sequencing Platform"/>
            <person name="Cuomo C."/>
            <person name="Litvintseva A."/>
            <person name="Chen Y."/>
            <person name="Heitman J."/>
            <person name="Sun S."/>
            <person name="Springer D."/>
            <person name="Dromer F."/>
            <person name="Young S.K."/>
            <person name="Zeng Q."/>
            <person name="Gargeya S."/>
            <person name="Fitzgerald M."/>
            <person name="Abouelleil A."/>
            <person name="Alvarado L."/>
            <person name="Berlin A.M."/>
            <person name="Chapman S.B."/>
            <person name="Dewar J."/>
            <person name="Goldberg J."/>
            <person name="Griggs A."/>
            <person name="Gujja S."/>
            <person name="Hansen M."/>
            <person name="Howarth C."/>
            <person name="Imamovic A."/>
            <person name="Larimer J."/>
            <person name="McCowan C."/>
            <person name="Murphy C."/>
            <person name="Pearson M."/>
            <person name="Priest M."/>
            <person name="Roberts A."/>
            <person name="Saif S."/>
            <person name="Shea T."/>
            <person name="Sykes S."/>
            <person name="Wortman J."/>
            <person name="Nusbaum C."/>
            <person name="Birren B."/>
        </authorList>
    </citation>
    <scope>NUCLEOTIDE SEQUENCE</scope>
    <source>
        <strain evidence="3">CBS 10118</strain>
    </source>
</reference>
<dbReference type="EMBL" id="KI894026">
    <property type="protein sequence ID" value="OCF21840.1"/>
    <property type="molecule type" value="Genomic_DNA"/>
</dbReference>
<feature type="region of interest" description="Disordered" evidence="1">
    <location>
        <begin position="105"/>
        <end position="198"/>
    </location>
</feature>
<dbReference type="RefSeq" id="XP_019042910.1">
    <property type="nucleotide sequence ID" value="XM_019195197.1"/>
</dbReference>
<sequence length="198" mass="21382">MSLWQSTPMHWQTYTTTAPLTPQLEEAFRRQASMAFRHSHQSIGYSVTSSYTSHNGVTTGTTQLQIGKASPWSAEEIAAVEGYLVGLIPKGGLIGPSGRPVGYIETLPPSPSTTTPSITSSRKMQKRSKAPSMTSFPSTVSEAGTVSPSVPPASMQMTTAQSPTSPTASNHVHYEDHPYQQHGKFSSIARRFKKRSVG</sequence>
<reference evidence="2" key="3">
    <citation type="submission" date="2014-01" db="EMBL/GenBank/DDBJ databases">
        <title>Evolution of pathogenesis and genome organization in the Tremellales.</title>
        <authorList>
            <person name="Cuomo C."/>
            <person name="Litvintseva A."/>
            <person name="Heitman J."/>
            <person name="Chen Y."/>
            <person name="Sun S."/>
            <person name="Springer D."/>
            <person name="Dromer F."/>
            <person name="Young S."/>
            <person name="Zeng Q."/>
            <person name="Chapman S."/>
            <person name="Gujja S."/>
            <person name="Saif S."/>
            <person name="Birren B."/>
        </authorList>
    </citation>
    <scope>NUCLEOTIDE SEQUENCE</scope>
    <source>
        <strain evidence="2">CBS 10118</strain>
    </source>
</reference>
<name>A0A1B9FSW1_9TREE</name>
<feature type="compositionally biased region" description="Low complexity" evidence="1">
    <location>
        <begin position="158"/>
        <end position="169"/>
    </location>
</feature>
<evidence type="ECO:0000256" key="1">
    <source>
        <dbReference type="SAM" id="MobiDB-lite"/>
    </source>
</evidence>
<feature type="compositionally biased region" description="Polar residues" evidence="1">
    <location>
        <begin position="131"/>
        <end position="148"/>
    </location>
</feature>